<evidence type="ECO:0000256" key="10">
    <source>
        <dbReference type="RuleBase" id="RU367030"/>
    </source>
</evidence>
<keyword evidence="4" id="KW-0533">Nickel</keyword>
<dbReference type="GO" id="GO:0046872">
    <property type="term" value="F:metal ion binding"/>
    <property type="evidence" value="ECO:0007669"/>
    <property type="project" value="UniProtKB-UniRule"/>
</dbReference>
<dbReference type="GO" id="GO:0097023">
    <property type="term" value="F:fructose 6-phosphate aldolase activity"/>
    <property type="evidence" value="ECO:0007669"/>
    <property type="project" value="RHEA"/>
</dbReference>
<keyword evidence="13" id="KW-1185">Reference proteome</keyword>
<keyword evidence="7 10" id="KW-0464">Manganese</keyword>
<keyword evidence="10" id="KW-0489">Methyltransferase</keyword>
<dbReference type="GO" id="GO:0103026">
    <property type="term" value="F:fructose-1-phosphatase activity"/>
    <property type="evidence" value="ECO:0007669"/>
    <property type="project" value="RHEA"/>
</dbReference>
<comment type="cofactor">
    <cofactor evidence="10">
        <name>Mn(2+)</name>
        <dbReference type="ChEBI" id="CHEBI:29035"/>
    </cofactor>
    <cofactor evidence="10">
        <name>Ni(2+)</name>
        <dbReference type="ChEBI" id="CHEBI:49786"/>
    </cofactor>
</comment>
<dbReference type="Gene3D" id="3.40.50.10880">
    <property type="entry name" value="Uncharacterised protein PF01937, DUF89, domain 3"/>
    <property type="match status" value="1"/>
</dbReference>
<dbReference type="GO" id="GO:0006974">
    <property type="term" value="P:DNA damage response"/>
    <property type="evidence" value="ECO:0007669"/>
    <property type="project" value="TreeGrafter"/>
</dbReference>
<dbReference type="PANTHER" id="PTHR12260">
    <property type="entry name" value="DAMAGE-CONTROL PHOSPHATASE ARMT1"/>
    <property type="match status" value="1"/>
</dbReference>
<dbReference type="STRING" id="94128.A0A2A3EPC4"/>
<evidence type="ECO:0000313" key="13">
    <source>
        <dbReference type="Proteomes" id="UP000242457"/>
    </source>
</evidence>
<dbReference type="Pfam" id="PF01937">
    <property type="entry name" value="ARMT1-like_dom"/>
    <property type="match status" value="1"/>
</dbReference>
<gene>
    <name evidence="12" type="ORF">APICC_00321</name>
</gene>
<keyword evidence="6 10" id="KW-0378">Hydrolase</keyword>
<dbReference type="PANTHER" id="PTHR12260:SF6">
    <property type="entry name" value="DAMAGE-CONTROL PHOSPHATASE ARMT1"/>
    <property type="match status" value="1"/>
</dbReference>
<evidence type="ECO:0000259" key="11">
    <source>
        <dbReference type="Pfam" id="PF01937"/>
    </source>
</evidence>
<feature type="domain" description="Damage-control phosphatase ARMT1-like metal-binding" evidence="11">
    <location>
        <begin position="36"/>
        <end position="431"/>
    </location>
</feature>
<proteinExistence type="inferred from homology"/>
<dbReference type="GO" id="GO:0005634">
    <property type="term" value="C:nucleus"/>
    <property type="evidence" value="ECO:0007669"/>
    <property type="project" value="TreeGrafter"/>
</dbReference>
<evidence type="ECO:0000256" key="8">
    <source>
        <dbReference type="ARBA" id="ARBA00045980"/>
    </source>
</evidence>
<reference evidence="12 13" key="1">
    <citation type="submission" date="2014-07" db="EMBL/GenBank/DDBJ databases">
        <title>Genomic and transcriptomic analysis on Apis cerana provide comprehensive insights into honey bee biology.</title>
        <authorList>
            <person name="Diao Q."/>
            <person name="Sun L."/>
            <person name="Zheng H."/>
            <person name="Zheng H."/>
            <person name="Xu S."/>
            <person name="Wang S."/>
            <person name="Zeng Z."/>
            <person name="Hu F."/>
            <person name="Su S."/>
            <person name="Wu J."/>
        </authorList>
    </citation>
    <scope>NUCLEOTIDE SEQUENCE [LARGE SCALE GENOMIC DNA]</scope>
    <source>
        <tissue evidence="12">Pupae without intestine</tissue>
    </source>
</reference>
<evidence type="ECO:0000256" key="5">
    <source>
        <dbReference type="ARBA" id="ARBA00022723"/>
    </source>
</evidence>
<accession>A0A2A3EPC4</accession>
<dbReference type="SUPFAM" id="SSF111321">
    <property type="entry name" value="AF1104-like"/>
    <property type="match status" value="1"/>
</dbReference>
<comment type="catalytic activity">
    <reaction evidence="2 10">
        <text>beta-D-fructose 1-phosphate + H2O = D-fructose + phosphate</text>
        <dbReference type="Rhea" id="RHEA:35603"/>
        <dbReference type="ChEBI" id="CHEBI:15377"/>
        <dbReference type="ChEBI" id="CHEBI:37721"/>
        <dbReference type="ChEBI" id="CHEBI:43474"/>
        <dbReference type="ChEBI" id="CHEBI:138881"/>
    </reaction>
</comment>
<dbReference type="OrthoDB" id="541375at2759"/>
<dbReference type="InterPro" id="IPR002791">
    <property type="entry name" value="ARMT1-like_metal-bd"/>
</dbReference>
<evidence type="ECO:0000256" key="9">
    <source>
        <dbReference type="ARBA" id="ARBA00048809"/>
    </source>
</evidence>
<dbReference type="Gene3D" id="1.20.930.60">
    <property type="match status" value="1"/>
</dbReference>
<name>A0A2A3EPC4_APICC</name>
<comment type="catalytic activity">
    <reaction evidence="1 10">
        <text>L-glutamyl-[protein] + S-adenosyl-L-methionine = [protein]-L-glutamate 5-O-methyl ester + S-adenosyl-L-homocysteine</text>
        <dbReference type="Rhea" id="RHEA:24452"/>
        <dbReference type="Rhea" id="RHEA-COMP:10208"/>
        <dbReference type="Rhea" id="RHEA-COMP:10311"/>
        <dbReference type="ChEBI" id="CHEBI:29973"/>
        <dbReference type="ChEBI" id="CHEBI:57856"/>
        <dbReference type="ChEBI" id="CHEBI:59789"/>
        <dbReference type="ChEBI" id="CHEBI:82795"/>
    </reaction>
</comment>
<dbReference type="GO" id="GO:0032259">
    <property type="term" value="P:methylation"/>
    <property type="evidence" value="ECO:0007669"/>
    <property type="project" value="UniProtKB-KW"/>
</dbReference>
<keyword evidence="10" id="KW-0808">Transferase</keyword>
<comment type="catalytic activity">
    <reaction evidence="9 10">
        <text>beta-D-fructose 6-phosphate = dihydroxyacetone + D-glyceraldehyde 3-phosphate</text>
        <dbReference type="Rhea" id="RHEA:28002"/>
        <dbReference type="ChEBI" id="CHEBI:16016"/>
        <dbReference type="ChEBI" id="CHEBI:57634"/>
        <dbReference type="ChEBI" id="CHEBI:59776"/>
    </reaction>
</comment>
<dbReference type="InterPro" id="IPR039763">
    <property type="entry name" value="ARMT1"/>
</dbReference>
<evidence type="ECO:0000256" key="2">
    <source>
        <dbReference type="ARBA" id="ARBA00001326"/>
    </source>
</evidence>
<evidence type="ECO:0000256" key="7">
    <source>
        <dbReference type="ARBA" id="ARBA00023211"/>
    </source>
</evidence>
<keyword evidence="5 10" id="KW-0479">Metal-binding</keyword>
<dbReference type="EMBL" id="KZ288200">
    <property type="protein sequence ID" value="PBC33578.1"/>
    <property type="molecule type" value="Genomic_DNA"/>
</dbReference>
<evidence type="ECO:0000256" key="1">
    <source>
        <dbReference type="ARBA" id="ARBA00000807"/>
    </source>
</evidence>
<dbReference type="InterPro" id="IPR036075">
    <property type="entry name" value="ARMT-1-like_metal-bd_sf"/>
</dbReference>
<evidence type="ECO:0000256" key="6">
    <source>
        <dbReference type="ARBA" id="ARBA00022801"/>
    </source>
</evidence>
<protein>
    <recommendedName>
        <fullName evidence="10">Sugar phosphate phosphatase</fullName>
        <ecNumber evidence="10">2.1.1.-</ecNumber>
        <ecNumber evidence="10">3.1.3.-</ecNumber>
    </recommendedName>
</protein>
<dbReference type="AlphaFoldDB" id="A0A2A3EPC4"/>
<evidence type="ECO:0000256" key="3">
    <source>
        <dbReference type="ARBA" id="ARBA00009519"/>
    </source>
</evidence>
<sequence length="464" mass="54082">MNQRSNSVEIRDLQDIVTPFGVRLAGIYKRSFAYVTLKDRLPVILTKIIDTFSRDKENIIEKYGENAIEEVKKMIGFISKLKNEIATNKTLKPMRLVSNNSNNDAEEWNKYLIKRTEIEGETPLWFNTVWLYCECYMYRILAQELVLMNYIKTYDPFKQSKQNAFTNSLTSIEILCSYVIDVIYSKKNLSIMETKEEFMKFIKFDLWGNQCDLSLSAGADVGHATHPIQILKLLDEDILVNNSEFIWNLLRKPDKNNINIIDIILDNAGYELFTDFCLAAFFIAIKFADKIRFYPKLYPWYISDATINDIHWTIEYMKNASNECLRKFANLIEDYLNNNIWTIEIEPYWTGPYDLLGMKEHDPKLHAKLSEAKLVIFKGDLNYRKLVDDINWEYTTTFKKALRGFEPTPILAIRTVKSDVCVGLLPGVAEKIFKEDEYWMWSGKYGLIQITTAGSCQCPINETC</sequence>
<comment type="similarity">
    <text evidence="3 10">Belongs to the damage-control phosphatase family. Sugar phosphate phosphatase III subfamily.</text>
</comment>
<dbReference type="EC" id="2.1.1.-" evidence="10"/>
<comment type="domain">
    <text evidence="10">Subfamily III proteins have a conserved RTxK motif about 40-50 residues from the C-terminus; the threonine may be replaced by serine or cysteine.</text>
</comment>
<comment type="function">
    <text evidence="8 10">Metal-dependent phosphatase that shows phosphatase activity against several substrates, including fructose-1-phosphate and fructose-6-phosphate. Its preference for fructose-1-phosphate, a strong glycating agent that causes DNA damage rather than a canonical yeast metabolite, suggests a damage-control function in hexose phosphate metabolism. Has also been shown to have O-methyltransferase activity that methylates glutamate residues of target proteins to form gamma-glutamyl methyl ester residues. Possibly methylates PCNA, suggesting it is involved in the DNA damage response.</text>
</comment>
<dbReference type="Proteomes" id="UP000242457">
    <property type="component" value="Unassembled WGS sequence"/>
</dbReference>
<dbReference type="EC" id="3.1.3.-" evidence="10"/>
<evidence type="ECO:0000313" key="12">
    <source>
        <dbReference type="EMBL" id="PBC33578.1"/>
    </source>
</evidence>
<dbReference type="GO" id="GO:0008983">
    <property type="term" value="F:protein-glutamate O-methyltransferase activity"/>
    <property type="evidence" value="ECO:0007669"/>
    <property type="project" value="RHEA"/>
</dbReference>
<organism evidence="12 13">
    <name type="scientific">Apis cerana cerana</name>
    <name type="common">Oriental honeybee</name>
    <dbReference type="NCBI Taxonomy" id="94128"/>
    <lineage>
        <taxon>Eukaryota</taxon>
        <taxon>Metazoa</taxon>
        <taxon>Ecdysozoa</taxon>
        <taxon>Arthropoda</taxon>
        <taxon>Hexapoda</taxon>
        <taxon>Insecta</taxon>
        <taxon>Pterygota</taxon>
        <taxon>Neoptera</taxon>
        <taxon>Endopterygota</taxon>
        <taxon>Hymenoptera</taxon>
        <taxon>Apocrita</taxon>
        <taxon>Aculeata</taxon>
        <taxon>Apoidea</taxon>
        <taxon>Anthophila</taxon>
        <taxon>Apidae</taxon>
        <taxon>Apis</taxon>
    </lineage>
</organism>
<evidence type="ECO:0000256" key="4">
    <source>
        <dbReference type="ARBA" id="ARBA00022596"/>
    </source>
</evidence>